<feature type="compositionally biased region" description="Polar residues" evidence="1">
    <location>
        <begin position="289"/>
        <end position="299"/>
    </location>
</feature>
<protein>
    <recommendedName>
        <fullName evidence="4">Aminotransferase-like plant mobile domain-containing protein</fullName>
    </recommendedName>
</protein>
<dbReference type="Proteomes" id="UP000000763">
    <property type="component" value="Chromosome 10"/>
</dbReference>
<gene>
    <name evidence="2" type="ORF">OSJNBb0047B19.8</name>
</gene>
<reference evidence="3" key="1">
    <citation type="journal article" date="2005" name="Nature">
        <title>The map-based sequence of the rice genome.</title>
        <authorList>
            <consortium name="International rice genome sequencing project (IRGSP)"/>
            <person name="Matsumoto T."/>
            <person name="Wu J."/>
            <person name="Kanamori H."/>
            <person name="Katayose Y."/>
            <person name="Fujisawa M."/>
            <person name="Namiki N."/>
            <person name="Mizuno H."/>
            <person name="Yamamoto K."/>
            <person name="Antonio B.A."/>
            <person name="Baba T."/>
            <person name="Sakata K."/>
            <person name="Nagamura Y."/>
            <person name="Aoki H."/>
            <person name="Arikawa K."/>
            <person name="Arita K."/>
            <person name="Bito T."/>
            <person name="Chiden Y."/>
            <person name="Fujitsuka N."/>
            <person name="Fukunaka R."/>
            <person name="Hamada M."/>
            <person name="Harada C."/>
            <person name="Hayashi A."/>
            <person name="Hijishita S."/>
            <person name="Honda M."/>
            <person name="Hosokawa S."/>
            <person name="Ichikawa Y."/>
            <person name="Idonuma A."/>
            <person name="Iijima M."/>
            <person name="Ikeda M."/>
            <person name="Ikeno M."/>
            <person name="Ito K."/>
            <person name="Ito S."/>
            <person name="Ito T."/>
            <person name="Ito Y."/>
            <person name="Ito Y."/>
            <person name="Iwabuchi A."/>
            <person name="Kamiya K."/>
            <person name="Karasawa W."/>
            <person name="Kurita K."/>
            <person name="Katagiri S."/>
            <person name="Kikuta A."/>
            <person name="Kobayashi H."/>
            <person name="Kobayashi N."/>
            <person name="Machita K."/>
            <person name="Maehara T."/>
            <person name="Masukawa M."/>
            <person name="Mizubayashi T."/>
            <person name="Mukai Y."/>
            <person name="Nagasaki H."/>
            <person name="Nagata Y."/>
            <person name="Naito S."/>
            <person name="Nakashima M."/>
            <person name="Nakama Y."/>
            <person name="Nakamichi Y."/>
            <person name="Nakamura M."/>
            <person name="Meguro A."/>
            <person name="Negishi M."/>
            <person name="Ohta I."/>
            <person name="Ohta T."/>
            <person name="Okamoto M."/>
            <person name="Ono N."/>
            <person name="Saji S."/>
            <person name="Sakaguchi M."/>
            <person name="Sakai K."/>
            <person name="Shibata M."/>
            <person name="Shimokawa T."/>
            <person name="Song J."/>
            <person name="Takazaki Y."/>
            <person name="Terasawa K."/>
            <person name="Tsugane M."/>
            <person name="Tsuji K."/>
            <person name="Ueda S."/>
            <person name="Waki K."/>
            <person name="Yamagata H."/>
            <person name="Yamamoto M."/>
            <person name="Yamamoto S."/>
            <person name="Yamane H."/>
            <person name="Yoshiki S."/>
            <person name="Yoshihara R."/>
            <person name="Yukawa K."/>
            <person name="Zhong H."/>
            <person name="Yano M."/>
            <person name="Yuan Q."/>
            <person name="Ouyang S."/>
            <person name="Liu J."/>
            <person name="Jones K.M."/>
            <person name="Gansberger K."/>
            <person name="Moffat K."/>
            <person name="Hill J."/>
            <person name="Bera J."/>
            <person name="Fadrosh D."/>
            <person name="Jin S."/>
            <person name="Johri S."/>
            <person name="Kim M."/>
            <person name="Overton L."/>
            <person name="Reardon M."/>
            <person name="Tsitrin T."/>
            <person name="Vuong H."/>
            <person name="Weaver B."/>
            <person name="Ciecko A."/>
            <person name="Tallon L."/>
            <person name="Jackson J."/>
            <person name="Pai G."/>
            <person name="Aken S.V."/>
            <person name="Utterback T."/>
            <person name="Reidmuller S."/>
            <person name="Feldblyum T."/>
            <person name="Hsiao J."/>
            <person name="Zismann V."/>
            <person name="Iobst S."/>
            <person name="de Vazeille A.R."/>
            <person name="Buell C.R."/>
            <person name="Ying K."/>
            <person name="Li Y."/>
            <person name="Lu T."/>
            <person name="Huang Y."/>
            <person name="Zhao Q."/>
            <person name="Feng Q."/>
            <person name="Zhang L."/>
            <person name="Zhu J."/>
            <person name="Weng Q."/>
            <person name="Mu J."/>
            <person name="Lu Y."/>
            <person name="Fan D."/>
            <person name="Liu Y."/>
            <person name="Guan J."/>
            <person name="Zhang Y."/>
            <person name="Yu S."/>
            <person name="Liu X."/>
            <person name="Zhang Y."/>
            <person name="Hong G."/>
            <person name="Han B."/>
            <person name="Choisne N."/>
            <person name="Demange N."/>
            <person name="Orjeda G."/>
            <person name="Samain S."/>
            <person name="Cattolico L."/>
            <person name="Pelletier E."/>
            <person name="Couloux A."/>
            <person name="Segurens B."/>
            <person name="Wincker P."/>
            <person name="D'Hont A."/>
            <person name="Scarpelli C."/>
            <person name="Weissenbach J."/>
            <person name="Salanoubat M."/>
            <person name="Quetier F."/>
            <person name="Yu Y."/>
            <person name="Kim H.R."/>
            <person name="Rambo T."/>
            <person name="Currie J."/>
            <person name="Collura K."/>
            <person name="Luo M."/>
            <person name="Yang T."/>
            <person name="Ammiraju J.S.S."/>
            <person name="Engler F."/>
            <person name="Soderlund C."/>
            <person name="Wing R.A."/>
            <person name="Palmer L.E."/>
            <person name="de la Bastide M."/>
            <person name="Spiegel L."/>
            <person name="Nascimento L."/>
            <person name="Zutavern T."/>
            <person name="O'Shaughnessy A."/>
            <person name="Dike S."/>
            <person name="Dedhia N."/>
            <person name="Preston R."/>
            <person name="Balija V."/>
            <person name="McCombie W.R."/>
            <person name="Chow T."/>
            <person name="Chen H."/>
            <person name="Chung M."/>
            <person name="Chen C."/>
            <person name="Shaw J."/>
            <person name="Wu H."/>
            <person name="Hsiao K."/>
            <person name="Chao Y."/>
            <person name="Chu M."/>
            <person name="Cheng C."/>
            <person name="Hour A."/>
            <person name="Lee P."/>
            <person name="Lin S."/>
            <person name="Lin Y."/>
            <person name="Liou J."/>
            <person name="Liu S."/>
            <person name="Hsing Y."/>
            <person name="Raghuvanshi S."/>
            <person name="Mohanty A."/>
            <person name="Bharti A.K."/>
            <person name="Gaur A."/>
            <person name="Gupta V."/>
            <person name="Kumar D."/>
            <person name="Ravi V."/>
            <person name="Vij S."/>
            <person name="Kapur A."/>
            <person name="Khurana P."/>
            <person name="Khurana P."/>
            <person name="Khurana J.P."/>
            <person name="Tyagi A.K."/>
            <person name="Gaikwad K."/>
            <person name="Singh A."/>
            <person name="Dalal V."/>
            <person name="Srivastava S."/>
            <person name="Dixit A."/>
            <person name="Pal A.K."/>
            <person name="Ghazi I.A."/>
            <person name="Yadav M."/>
            <person name="Pandit A."/>
            <person name="Bhargava A."/>
            <person name="Sureshbabu K."/>
            <person name="Batra K."/>
            <person name="Sharma T.R."/>
            <person name="Mohapatra T."/>
            <person name="Singh N.K."/>
            <person name="Messing J."/>
            <person name="Nelson A.B."/>
            <person name="Fuks G."/>
            <person name="Kavchok S."/>
            <person name="Keizer G."/>
            <person name="Linton E."/>
            <person name="Llaca V."/>
            <person name="Song R."/>
            <person name="Tanyolac B."/>
            <person name="Young S."/>
            <person name="Ho-Il K."/>
            <person name="Hahn J.H."/>
            <person name="Sangsakoo G."/>
            <person name="Vanavichit A."/>
            <person name="de Mattos Luiz.A.T."/>
            <person name="Zimmer P.D."/>
            <person name="Malone G."/>
            <person name="Dellagostin O."/>
            <person name="de Oliveira A.C."/>
            <person name="Bevan M."/>
            <person name="Bancroft I."/>
            <person name="Minx P."/>
            <person name="Cordum H."/>
            <person name="Wilson R."/>
            <person name="Cheng Z."/>
            <person name="Jin W."/>
            <person name="Jiang J."/>
            <person name="Leong S.A."/>
            <person name="Iwama H."/>
            <person name="Gojobori T."/>
            <person name="Itoh T."/>
            <person name="Niimura Y."/>
            <person name="Fujii Y."/>
            <person name="Habara T."/>
            <person name="Sakai H."/>
            <person name="Sato Y."/>
            <person name="Wilson G."/>
            <person name="Kumar K."/>
            <person name="McCouch S."/>
            <person name="Juretic N."/>
            <person name="Hoen D."/>
            <person name="Wright S."/>
            <person name="Bruskiewich R."/>
            <person name="Bureau T."/>
            <person name="Miyao A."/>
            <person name="Hirochika H."/>
            <person name="Nishikawa T."/>
            <person name="Kadowaki K."/>
            <person name="Sugiura M."/>
            <person name="Burr B."/>
            <person name="Sasaki T."/>
        </authorList>
    </citation>
    <scope>NUCLEOTIDE SEQUENCE [LARGE SCALE GENOMIC DNA]</scope>
    <source>
        <strain evidence="3">cv. Nipponbare</strain>
    </source>
</reference>
<reference evidence="3" key="2">
    <citation type="journal article" date="2008" name="Nucleic Acids Res.">
        <title>The rice annotation project database (RAP-DB): 2008 update.</title>
        <authorList>
            <consortium name="The rice annotation project (RAP)"/>
        </authorList>
    </citation>
    <scope>GENOME REANNOTATION</scope>
    <source>
        <strain evidence="3">cv. Nipponbare</strain>
    </source>
</reference>
<dbReference type="AlphaFoldDB" id="A0A5S6R9J9"/>
<evidence type="ECO:0000313" key="3">
    <source>
        <dbReference type="Proteomes" id="UP000000763"/>
    </source>
</evidence>
<feature type="region of interest" description="Disordered" evidence="1">
    <location>
        <begin position="289"/>
        <end position="314"/>
    </location>
</feature>
<name>A0A5S6R9J9_ORYSJ</name>
<evidence type="ECO:0000313" key="2">
    <source>
        <dbReference type="EMBL" id="AAM08862.1"/>
    </source>
</evidence>
<sequence length="314" mass="35706">MSTPASPSAAPSAEYTEHLSNLVAIPSLSHEHLYFLGPIGNPDSTEFIIAETNRIPFRLANPNLGHWKNIFKSWPSLEKTTPEKSCCGPTTNWQFLAKALETKKQIPLGKILLDYLYQMLSNASAKIATGSVKDAQVWFPYEDSVNFDLQSDFRLEDINSENFDKSREVFLAAISPCILPVGIHQGRNIQVSYEFYHPMSSARQFGMGQLLIGLYFADKIQCRGEISPTLMMDRLLNLPRPSLGSIDNIELERFSSRNFDRWWGEWKQHIFHQSASMYMIDLFPDVVPQTTESSPPRKSNSGRDIEYVSRPEIH</sequence>
<feature type="compositionally biased region" description="Basic and acidic residues" evidence="1">
    <location>
        <begin position="301"/>
        <end position="314"/>
    </location>
</feature>
<evidence type="ECO:0008006" key="4">
    <source>
        <dbReference type="Google" id="ProtNLM"/>
    </source>
</evidence>
<accession>A0A5S6R9J9</accession>
<organism evidence="2 3">
    <name type="scientific">Oryza sativa subsp. japonica</name>
    <name type="common">Rice</name>
    <dbReference type="NCBI Taxonomy" id="39947"/>
    <lineage>
        <taxon>Eukaryota</taxon>
        <taxon>Viridiplantae</taxon>
        <taxon>Streptophyta</taxon>
        <taxon>Embryophyta</taxon>
        <taxon>Tracheophyta</taxon>
        <taxon>Spermatophyta</taxon>
        <taxon>Magnoliopsida</taxon>
        <taxon>Liliopsida</taxon>
        <taxon>Poales</taxon>
        <taxon>Poaceae</taxon>
        <taxon>BOP clade</taxon>
        <taxon>Oryzoideae</taxon>
        <taxon>Oryzeae</taxon>
        <taxon>Oryzinae</taxon>
        <taxon>Oryza</taxon>
        <taxon>Oryza sativa</taxon>
    </lineage>
</organism>
<dbReference type="EMBL" id="AC113339">
    <property type="protein sequence ID" value="AAM08862.1"/>
    <property type="molecule type" value="Genomic_DNA"/>
</dbReference>
<evidence type="ECO:0000256" key="1">
    <source>
        <dbReference type="SAM" id="MobiDB-lite"/>
    </source>
</evidence>
<proteinExistence type="predicted"/>